<dbReference type="GO" id="GO:0005694">
    <property type="term" value="C:chromosome"/>
    <property type="evidence" value="ECO:0007669"/>
    <property type="project" value="TreeGrafter"/>
</dbReference>
<dbReference type="InterPro" id="IPR004437">
    <property type="entry name" value="ParB/RepB/Spo0J"/>
</dbReference>
<dbReference type="AlphaFoldDB" id="A0A9D1T147"/>
<dbReference type="SMART" id="SM00470">
    <property type="entry name" value="ParB"/>
    <property type="match status" value="1"/>
</dbReference>
<dbReference type="FunFam" id="1.10.10.2830:FF:000001">
    <property type="entry name" value="Chromosome partitioning protein ParB"/>
    <property type="match status" value="1"/>
</dbReference>
<keyword evidence="2" id="KW-0159">Chromosome partition</keyword>
<dbReference type="InterPro" id="IPR050336">
    <property type="entry name" value="Chromosome_partition/occlusion"/>
</dbReference>
<feature type="region of interest" description="Disordered" evidence="4">
    <location>
        <begin position="28"/>
        <end position="69"/>
    </location>
</feature>
<dbReference type="Pfam" id="PF23552">
    <property type="entry name" value="ParB_C"/>
    <property type="match status" value="1"/>
</dbReference>
<feature type="domain" description="ParB-like N-terminal" evidence="5">
    <location>
        <begin position="75"/>
        <end position="165"/>
    </location>
</feature>
<dbReference type="SUPFAM" id="SSF109709">
    <property type="entry name" value="KorB DNA-binding domain-like"/>
    <property type="match status" value="1"/>
</dbReference>
<evidence type="ECO:0000313" key="6">
    <source>
        <dbReference type="EMBL" id="HIV04044.1"/>
    </source>
</evidence>
<dbReference type="PANTHER" id="PTHR33375:SF1">
    <property type="entry name" value="CHROMOSOME-PARTITIONING PROTEIN PARB-RELATED"/>
    <property type="match status" value="1"/>
</dbReference>
<protein>
    <submittedName>
        <fullName evidence="6">ParB/RepB/Spo0J family partition protein</fullName>
    </submittedName>
</protein>
<evidence type="ECO:0000256" key="2">
    <source>
        <dbReference type="ARBA" id="ARBA00022829"/>
    </source>
</evidence>
<accession>A0A9D1T147</accession>
<sequence>MAQQKKSSGLGRGLKSLISASAVAQAKTASFSRGKSGGASVPAPQKKTVSAASAPAGKTPESVPAPQPERALPFREISVEAVVPAPHQSRKTFDEAALRELADSIRAEGLLQPIVVREVPDGKFELIAGERRWRAFRLLKLKMIPARVVEASDASSAAMTLIENLQREDLNPIEEAVGLGSLMRDFNLTQEAVSERVGKARSSVANALRLLSLEPEIQGFVASGMLSAGHAKVLLSVEDKAQRLLLARRFVETQCSVRAAEDLAKRAREGKTLVPAESAEPVVRRISEEIFRIEKLLCSRFHTKVLVKHGKKSGKILIEYRGNDELARLLECFGVKD</sequence>
<reference evidence="6" key="1">
    <citation type="submission" date="2020-10" db="EMBL/GenBank/DDBJ databases">
        <authorList>
            <person name="Gilroy R."/>
        </authorList>
    </citation>
    <scope>NUCLEOTIDE SEQUENCE</scope>
    <source>
        <strain evidence="6">10669</strain>
    </source>
</reference>
<dbReference type="Pfam" id="PF17762">
    <property type="entry name" value="HTH_ParB"/>
    <property type="match status" value="1"/>
</dbReference>
<dbReference type="SUPFAM" id="SSF110849">
    <property type="entry name" value="ParB/Sulfiredoxin"/>
    <property type="match status" value="1"/>
</dbReference>
<dbReference type="FunFam" id="3.90.1530.30:FF:000001">
    <property type="entry name" value="Chromosome partitioning protein ParB"/>
    <property type="match status" value="1"/>
</dbReference>
<dbReference type="EMBL" id="DVOG01000071">
    <property type="protein sequence ID" value="HIV04044.1"/>
    <property type="molecule type" value="Genomic_DNA"/>
</dbReference>
<organism evidence="6 7">
    <name type="scientific">Candidatus Spyradosoma merdigallinarum</name>
    <dbReference type="NCBI Taxonomy" id="2840950"/>
    <lineage>
        <taxon>Bacteria</taxon>
        <taxon>Pseudomonadati</taxon>
        <taxon>Verrucomicrobiota</taxon>
        <taxon>Opitutia</taxon>
        <taxon>Opitutia incertae sedis</taxon>
        <taxon>Candidatus Spyradosoma</taxon>
    </lineage>
</organism>
<dbReference type="Gene3D" id="3.90.1530.30">
    <property type="match status" value="1"/>
</dbReference>
<proteinExistence type="inferred from homology"/>
<dbReference type="InterPro" id="IPR057240">
    <property type="entry name" value="ParB_dimer_C"/>
</dbReference>
<dbReference type="GO" id="GO:0007059">
    <property type="term" value="P:chromosome segregation"/>
    <property type="evidence" value="ECO:0007669"/>
    <property type="project" value="UniProtKB-KW"/>
</dbReference>
<dbReference type="Proteomes" id="UP000886812">
    <property type="component" value="Unassembled WGS sequence"/>
</dbReference>
<dbReference type="Gene3D" id="1.10.10.2830">
    <property type="match status" value="1"/>
</dbReference>
<dbReference type="PANTHER" id="PTHR33375">
    <property type="entry name" value="CHROMOSOME-PARTITIONING PROTEIN PARB-RELATED"/>
    <property type="match status" value="1"/>
</dbReference>
<keyword evidence="3" id="KW-0238">DNA-binding</keyword>
<evidence type="ECO:0000256" key="3">
    <source>
        <dbReference type="ARBA" id="ARBA00023125"/>
    </source>
</evidence>
<dbReference type="InterPro" id="IPR036086">
    <property type="entry name" value="ParB/Sulfiredoxin_sf"/>
</dbReference>
<dbReference type="InterPro" id="IPR041468">
    <property type="entry name" value="HTH_ParB/Spo0J"/>
</dbReference>
<evidence type="ECO:0000313" key="7">
    <source>
        <dbReference type="Proteomes" id="UP000886812"/>
    </source>
</evidence>
<reference evidence="6" key="2">
    <citation type="journal article" date="2021" name="PeerJ">
        <title>Extensive microbial diversity within the chicken gut microbiome revealed by metagenomics and culture.</title>
        <authorList>
            <person name="Gilroy R."/>
            <person name="Ravi A."/>
            <person name="Getino M."/>
            <person name="Pursley I."/>
            <person name="Horton D.L."/>
            <person name="Alikhan N.F."/>
            <person name="Baker D."/>
            <person name="Gharbi K."/>
            <person name="Hall N."/>
            <person name="Watson M."/>
            <person name="Adriaenssens E.M."/>
            <person name="Foster-Nyarko E."/>
            <person name="Jarju S."/>
            <person name="Secka A."/>
            <person name="Antonio M."/>
            <person name="Oren A."/>
            <person name="Chaudhuri R.R."/>
            <person name="La Ragione R."/>
            <person name="Hildebrand F."/>
            <person name="Pallen M.J."/>
        </authorList>
    </citation>
    <scope>NUCLEOTIDE SEQUENCE</scope>
    <source>
        <strain evidence="6">10669</strain>
    </source>
</reference>
<gene>
    <name evidence="6" type="ORF">IAC75_02700</name>
</gene>
<comment type="similarity">
    <text evidence="1">Belongs to the ParB family.</text>
</comment>
<dbReference type="GO" id="GO:0003677">
    <property type="term" value="F:DNA binding"/>
    <property type="evidence" value="ECO:0007669"/>
    <property type="project" value="UniProtKB-KW"/>
</dbReference>
<dbReference type="Pfam" id="PF02195">
    <property type="entry name" value="ParB_N"/>
    <property type="match status" value="1"/>
</dbReference>
<evidence type="ECO:0000256" key="1">
    <source>
        <dbReference type="ARBA" id="ARBA00006295"/>
    </source>
</evidence>
<dbReference type="CDD" id="cd16393">
    <property type="entry name" value="SPO0J_N"/>
    <property type="match status" value="1"/>
</dbReference>
<evidence type="ECO:0000259" key="5">
    <source>
        <dbReference type="SMART" id="SM00470"/>
    </source>
</evidence>
<evidence type="ECO:0000256" key="4">
    <source>
        <dbReference type="SAM" id="MobiDB-lite"/>
    </source>
</evidence>
<dbReference type="NCBIfam" id="TIGR00180">
    <property type="entry name" value="parB_part"/>
    <property type="match status" value="1"/>
</dbReference>
<dbReference type="InterPro" id="IPR003115">
    <property type="entry name" value="ParB_N"/>
</dbReference>
<comment type="caution">
    <text evidence="6">The sequence shown here is derived from an EMBL/GenBank/DDBJ whole genome shotgun (WGS) entry which is preliminary data.</text>
</comment>
<name>A0A9D1T147_9BACT</name>